<dbReference type="Gene3D" id="3.40.50.1820">
    <property type="entry name" value="alpha/beta hydrolase"/>
    <property type="match status" value="1"/>
</dbReference>
<name>A0A2M9Q596_9BACI</name>
<dbReference type="GO" id="GO:0016020">
    <property type="term" value="C:membrane"/>
    <property type="evidence" value="ECO:0007669"/>
    <property type="project" value="TreeGrafter"/>
</dbReference>
<feature type="domain" description="AB hydrolase-1" evidence="2">
    <location>
        <begin position="17"/>
        <end position="134"/>
    </location>
</feature>
<sequence>MSIKINMKLYGNKDKSPLIFLHGLNWTHLIWNSVVKQLKEDYFIITIDLPGHGDSMRLEDYSFSNVANVINEAISDLNLTQKVILIGSSIGASIALTFASIYDTVKTVVLVDGGFFALKEVEGLSWEDIKDSDFPNTALKNKKVFINYMKSDNPTLWNDSIEQAVLDQVKWSTEHQIYQFKISEDDQIQYMKHEWDFDTLTLLKDVKAKIILLVADNNPEDDFLISKINDFQNNYKNSFVYRLHNTDHLIMLDAEEEFIEIIKNHI</sequence>
<dbReference type="Proteomes" id="UP000232101">
    <property type="component" value="Unassembled WGS sequence"/>
</dbReference>
<accession>A0A2M9Q596</accession>
<dbReference type="AlphaFoldDB" id="A0A2M9Q596"/>
<dbReference type="Pfam" id="PF00561">
    <property type="entry name" value="Abhydrolase_1"/>
    <property type="match status" value="1"/>
</dbReference>
<dbReference type="PANTHER" id="PTHR43798:SF31">
    <property type="entry name" value="AB HYDROLASE SUPERFAMILY PROTEIN YCLE"/>
    <property type="match status" value="1"/>
</dbReference>
<dbReference type="SUPFAM" id="SSF53474">
    <property type="entry name" value="alpha/beta-Hydrolases"/>
    <property type="match status" value="1"/>
</dbReference>
<comment type="caution">
    <text evidence="3">The sequence shown here is derived from an EMBL/GenBank/DDBJ whole genome shotgun (WGS) entry which is preliminary data.</text>
</comment>
<dbReference type="GO" id="GO:0016787">
    <property type="term" value="F:hydrolase activity"/>
    <property type="evidence" value="ECO:0007669"/>
    <property type="project" value="UniProtKB-KW"/>
</dbReference>
<dbReference type="InterPro" id="IPR029058">
    <property type="entry name" value="AB_hydrolase_fold"/>
</dbReference>
<evidence type="ECO:0000313" key="4">
    <source>
        <dbReference type="Proteomes" id="UP000232101"/>
    </source>
</evidence>
<protein>
    <recommendedName>
        <fullName evidence="2">AB hydrolase-1 domain-containing protein</fullName>
    </recommendedName>
</protein>
<keyword evidence="1" id="KW-0378">Hydrolase</keyword>
<gene>
    <name evidence="3" type="ORF">CWD94_13465</name>
</gene>
<dbReference type="RefSeq" id="WP_100543459.1">
    <property type="nucleotide sequence ID" value="NZ_CP158849.1"/>
</dbReference>
<dbReference type="PANTHER" id="PTHR43798">
    <property type="entry name" value="MONOACYLGLYCEROL LIPASE"/>
    <property type="match status" value="1"/>
</dbReference>
<reference evidence="3 4" key="1">
    <citation type="submission" date="2017-11" db="EMBL/GenBank/DDBJ databases">
        <title>Bacterial isolate from king chilli rhizosphere.</title>
        <authorList>
            <person name="Takhelmayum P."/>
            <person name="Sarangthem I."/>
        </authorList>
    </citation>
    <scope>NUCLEOTIDE SEQUENCE [LARGE SCALE GENOMIC DNA]</scope>
    <source>
        <strain evidence="4">t26</strain>
    </source>
</reference>
<proteinExistence type="predicted"/>
<organism evidence="3 4">
    <name type="scientific">Lysinibacillus xylanilyticus</name>
    <dbReference type="NCBI Taxonomy" id="582475"/>
    <lineage>
        <taxon>Bacteria</taxon>
        <taxon>Bacillati</taxon>
        <taxon>Bacillota</taxon>
        <taxon>Bacilli</taxon>
        <taxon>Bacillales</taxon>
        <taxon>Bacillaceae</taxon>
        <taxon>Lysinibacillus</taxon>
    </lineage>
</organism>
<dbReference type="InterPro" id="IPR000073">
    <property type="entry name" value="AB_hydrolase_1"/>
</dbReference>
<evidence type="ECO:0000256" key="1">
    <source>
        <dbReference type="ARBA" id="ARBA00022801"/>
    </source>
</evidence>
<dbReference type="EMBL" id="PHQY01000640">
    <property type="protein sequence ID" value="PJO43243.1"/>
    <property type="molecule type" value="Genomic_DNA"/>
</dbReference>
<evidence type="ECO:0000313" key="3">
    <source>
        <dbReference type="EMBL" id="PJO43243.1"/>
    </source>
</evidence>
<dbReference type="InterPro" id="IPR050266">
    <property type="entry name" value="AB_hydrolase_sf"/>
</dbReference>
<evidence type="ECO:0000259" key="2">
    <source>
        <dbReference type="Pfam" id="PF00561"/>
    </source>
</evidence>